<gene>
    <name evidence="1" type="ORF">METZ01_LOCUS499867</name>
</gene>
<feature type="non-terminal residue" evidence="1">
    <location>
        <position position="1"/>
    </location>
</feature>
<dbReference type="SUPFAM" id="SSF51197">
    <property type="entry name" value="Clavaminate synthase-like"/>
    <property type="match status" value="1"/>
</dbReference>
<dbReference type="EMBL" id="UINC01219518">
    <property type="protein sequence ID" value="SVE47013.1"/>
    <property type="molecule type" value="Genomic_DNA"/>
</dbReference>
<dbReference type="GO" id="GO:0016491">
    <property type="term" value="F:oxidoreductase activity"/>
    <property type="evidence" value="ECO:0007669"/>
    <property type="project" value="UniProtKB-ARBA"/>
</dbReference>
<dbReference type="InterPro" id="IPR008775">
    <property type="entry name" value="Phytyl_CoA_dOase-like"/>
</dbReference>
<dbReference type="AlphaFoldDB" id="A0A383DRX6"/>
<dbReference type="Gene3D" id="2.60.120.620">
    <property type="entry name" value="q2cbj1_9rhob like domain"/>
    <property type="match status" value="1"/>
</dbReference>
<feature type="non-terminal residue" evidence="1">
    <location>
        <position position="152"/>
    </location>
</feature>
<organism evidence="1">
    <name type="scientific">marine metagenome</name>
    <dbReference type="NCBI Taxonomy" id="408172"/>
    <lineage>
        <taxon>unclassified sequences</taxon>
        <taxon>metagenomes</taxon>
        <taxon>ecological metagenomes</taxon>
    </lineage>
</organism>
<evidence type="ECO:0008006" key="2">
    <source>
        <dbReference type="Google" id="ProtNLM"/>
    </source>
</evidence>
<reference evidence="1" key="1">
    <citation type="submission" date="2018-05" db="EMBL/GenBank/DDBJ databases">
        <authorList>
            <person name="Lanie J.A."/>
            <person name="Ng W.-L."/>
            <person name="Kazmierczak K.M."/>
            <person name="Andrzejewski T.M."/>
            <person name="Davidsen T.M."/>
            <person name="Wayne K.J."/>
            <person name="Tettelin H."/>
            <person name="Glass J.I."/>
            <person name="Rusch D."/>
            <person name="Podicherti R."/>
            <person name="Tsui H.-C.T."/>
            <person name="Winkler M.E."/>
        </authorList>
    </citation>
    <scope>NUCLEOTIDE SEQUENCE</scope>
</reference>
<protein>
    <recommendedName>
        <fullName evidence="2">Phytanoyl-CoA dioxygenase family protein</fullName>
    </recommendedName>
</protein>
<dbReference type="Pfam" id="PF05721">
    <property type="entry name" value="PhyH"/>
    <property type="match status" value="1"/>
</dbReference>
<evidence type="ECO:0000313" key="1">
    <source>
        <dbReference type="EMBL" id="SVE47013.1"/>
    </source>
</evidence>
<accession>A0A383DRX6</accession>
<proteinExistence type="predicted"/>
<dbReference type="PANTHER" id="PTHR20883">
    <property type="entry name" value="PHYTANOYL-COA DIOXYGENASE DOMAIN CONTAINING 1"/>
    <property type="match status" value="1"/>
</dbReference>
<dbReference type="PANTHER" id="PTHR20883:SF48">
    <property type="entry name" value="ECTOINE DIOXYGENASE"/>
    <property type="match status" value="1"/>
</dbReference>
<name>A0A383DRX6_9ZZZZ</name>
<sequence>MKTLIMLTATQIEQYHQDGYIVPDYRVPDTVLQFIDAKVSALLNEHPEYRDNCPALLREDIAFSEYCYSPGILDMVAQLIGPDIAVWNMSLFGKPAYNGKATPWHQDGEYWPIRPLATCSVWVAIDDSTIENGCLQVIPGSHSSRSLARHWH</sequence>
<dbReference type="GO" id="GO:0046872">
    <property type="term" value="F:metal ion binding"/>
    <property type="evidence" value="ECO:0007669"/>
    <property type="project" value="UniProtKB-ARBA"/>
</dbReference>